<gene>
    <name evidence="6 10" type="primary">menD</name>
    <name evidence="10" type="ORF">ACFFMS_00320</name>
</gene>
<evidence type="ECO:0000256" key="2">
    <source>
        <dbReference type="ARBA" id="ARBA00022723"/>
    </source>
</evidence>
<sequence>MSYTEALSYYLGAFVDELTRLGVCETVISPGSRSTPLAMLMAEHESMKTYVHVDERSAAYFALGIAKAKRRPVAILCTSGTAAANYWPAVSEAFHSRVPLLILTADRPHELRDVGAPQAMNQLNLFGSFTKEFIEMALPEASERMYQYVRTTTARAMAVMNGAPSGPVHMNFPLREPLIPNFSLPNLWEGGKAGRANQYTSVTFGNSVLPPFHAGSLSKRLASMEKGLIVCGEMNDPSFAEEVAAFAAAYQYPILADPLSNVRSGKHEKKNVLECYDAFLRNEEIQNLQPDIIIRFGAMPVSKALTQYIQSRTSAVHLVIEKGGWRDPALIASEMIYADEVSVCRQLTAFASANQRETAWLRMWRELNALAREHLSYAGLDEEPFEGRVMMELADVLPDQSALFVGNSMPIRDVDTFFLTRDKKINILANRGVNGIDGTVSTALGASTHYEPLVLVLGDLSFYHDLNGLLAAKLHNLNATIVVINNDGGGIFSFLPQYAEKKHFEALFGTPLGLDYEHVVNMYHGVFSRPKTWEQFRSAVANGISSNGLHVIEIRTNRESNLQMHRALWATISTSVTERLRGNRNAD</sequence>
<comment type="cofactor">
    <cofactor evidence="6">
        <name>Mg(2+)</name>
        <dbReference type="ChEBI" id="CHEBI:18420"/>
    </cofactor>
    <cofactor evidence="6">
        <name>Mn(2+)</name>
        <dbReference type="ChEBI" id="CHEBI:29035"/>
    </cofactor>
</comment>
<dbReference type="NCBIfam" id="TIGR00173">
    <property type="entry name" value="menD"/>
    <property type="match status" value="1"/>
</dbReference>
<dbReference type="InterPro" id="IPR032264">
    <property type="entry name" value="MenD_middle"/>
</dbReference>
<dbReference type="PANTHER" id="PTHR42916:SF1">
    <property type="entry name" value="PROTEIN PHYLLO, CHLOROPLASTIC"/>
    <property type="match status" value="1"/>
</dbReference>
<name>A0ABV5W8U3_9BACI</name>
<dbReference type="GO" id="GO:0070204">
    <property type="term" value="F:2-succinyl-5-enolpyruvyl-6-hydroxy-3-cyclohexene-1-carboxylic-acid synthase activity"/>
    <property type="evidence" value="ECO:0007669"/>
    <property type="project" value="UniProtKB-EC"/>
</dbReference>
<feature type="domain" description="Thiamine pyrophosphate enzyme N-terminal TPP-binding" evidence="8">
    <location>
        <begin position="13"/>
        <end position="124"/>
    </location>
</feature>
<keyword evidence="6" id="KW-0474">Menaquinone biosynthesis</keyword>
<keyword evidence="11" id="KW-1185">Reference proteome</keyword>
<evidence type="ECO:0000256" key="5">
    <source>
        <dbReference type="ARBA" id="ARBA00023211"/>
    </source>
</evidence>
<evidence type="ECO:0000259" key="8">
    <source>
        <dbReference type="Pfam" id="PF02776"/>
    </source>
</evidence>
<keyword evidence="3 6" id="KW-0460">Magnesium</keyword>
<evidence type="ECO:0000313" key="10">
    <source>
        <dbReference type="EMBL" id="MFB9757004.1"/>
    </source>
</evidence>
<dbReference type="Proteomes" id="UP001589609">
    <property type="component" value="Unassembled WGS sequence"/>
</dbReference>
<comment type="pathway">
    <text evidence="6">Quinol/quinone metabolism; menaquinone biosynthesis.</text>
</comment>
<dbReference type="HAMAP" id="MF_01659">
    <property type="entry name" value="MenD"/>
    <property type="match status" value="1"/>
</dbReference>
<evidence type="ECO:0000256" key="3">
    <source>
        <dbReference type="ARBA" id="ARBA00022842"/>
    </source>
</evidence>
<feature type="domain" description="Menaquinone biosynthesis protein MenD middle" evidence="9">
    <location>
        <begin position="225"/>
        <end position="405"/>
    </location>
</feature>
<comment type="catalytic activity">
    <reaction evidence="6">
        <text>isochorismate + 2-oxoglutarate + H(+) = 5-enolpyruvoyl-6-hydroxy-2-succinyl-cyclohex-3-ene-1-carboxylate + CO2</text>
        <dbReference type="Rhea" id="RHEA:25593"/>
        <dbReference type="ChEBI" id="CHEBI:15378"/>
        <dbReference type="ChEBI" id="CHEBI:16526"/>
        <dbReference type="ChEBI" id="CHEBI:16810"/>
        <dbReference type="ChEBI" id="CHEBI:29780"/>
        <dbReference type="ChEBI" id="CHEBI:58818"/>
        <dbReference type="EC" id="2.2.1.9"/>
    </reaction>
</comment>
<dbReference type="EMBL" id="JBHMAF010000002">
    <property type="protein sequence ID" value="MFB9757004.1"/>
    <property type="molecule type" value="Genomic_DNA"/>
</dbReference>
<dbReference type="SUPFAM" id="SSF52518">
    <property type="entry name" value="Thiamin diphosphate-binding fold (THDP-binding)"/>
    <property type="match status" value="2"/>
</dbReference>
<evidence type="ECO:0000259" key="9">
    <source>
        <dbReference type="Pfam" id="PF16582"/>
    </source>
</evidence>
<dbReference type="InterPro" id="IPR012001">
    <property type="entry name" value="Thiamin_PyroP_enz_TPP-bd_dom"/>
</dbReference>
<organism evidence="10 11">
    <name type="scientific">Ectobacillus funiculus</name>
    <dbReference type="NCBI Taxonomy" id="137993"/>
    <lineage>
        <taxon>Bacteria</taxon>
        <taxon>Bacillati</taxon>
        <taxon>Bacillota</taxon>
        <taxon>Bacilli</taxon>
        <taxon>Bacillales</taxon>
        <taxon>Bacillaceae</taxon>
        <taxon>Ectobacillus</taxon>
    </lineage>
</organism>
<dbReference type="RefSeq" id="WP_379947242.1">
    <property type="nucleotide sequence ID" value="NZ_JBHMAF010000002.1"/>
</dbReference>
<feature type="domain" description="Thiamine pyrophosphate enzyme TPP-binding" evidence="7">
    <location>
        <begin position="432"/>
        <end position="554"/>
    </location>
</feature>
<reference evidence="10 11" key="1">
    <citation type="submission" date="2024-09" db="EMBL/GenBank/DDBJ databases">
        <authorList>
            <person name="Sun Q."/>
            <person name="Mori K."/>
        </authorList>
    </citation>
    <scope>NUCLEOTIDE SEQUENCE [LARGE SCALE GENOMIC DNA]</scope>
    <source>
        <strain evidence="10 11">JCM 11201</strain>
    </source>
</reference>
<dbReference type="Gene3D" id="3.40.50.1220">
    <property type="entry name" value="TPP-binding domain"/>
    <property type="match status" value="1"/>
</dbReference>
<dbReference type="PIRSF" id="PIRSF004983">
    <property type="entry name" value="MenD"/>
    <property type="match status" value="1"/>
</dbReference>
<keyword evidence="1 6" id="KW-0808">Transferase</keyword>
<dbReference type="Gene3D" id="3.40.50.970">
    <property type="match status" value="2"/>
</dbReference>
<comment type="pathway">
    <text evidence="6">Quinol/quinone metabolism; 1,4-dihydroxy-2-naphthoate biosynthesis; 1,4-dihydroxy-2-naphthoate from chorismate: step 2/7.</text>
</comment>
<evidence type="ECO:0000256" key="4">
    <source>
        <dbReference type="ARBA" id="ARBA00023052"/>
    </source>
</evidence>
<dbReference type="InterPro" id="IPR011766">
    <property type="entry name" value="TPP_enzyme_TPP-bd"/>
</dbReference>
<dbReference type="CDD" id="cd07037">
    <property type="entry name" value="TPP_PYR_MenD"/>
    <property type="match status" value="1"/>
</dbReference>
<keyword evidence="2 6" id="KW-0479">Metal-binding</keyword>
<evidence type="ECO:0000256" key="6">
    <source>
        <dbReference type="HAMAP-Rule" id="MF_01659"/>
    </source>
</evidence>
<protein>
    <recommendedName>
        <fullName evidence="6">2-succinyl-5-enolpyruvyl-6-hydroxy-3-cyclohexene-1-carboxylate synthase</fullName>
        <shortName evidence="6">SEPHCHC synthase</shortName>
        <ecNumber evidence="6">2.2.1.9</ecNumber>
    </recommendedName>
    <alternativeName>
        <fullName evidence="6">Menaquinone biosynthesis protein MenD</fullName>
    </alternativeName>
</protein>
<dbReference type="Pfam" id="PF02776">
    <property type="entry name" value="TPP_enzyme_N"/>
    <property type="match status" value="1"/>
</dbReference>
<dbReference type="PANTHER" id="PTHR42916">
    <property type="entry name" value="2-SUCCINYL-5-ENOLPYRUVYL-6-HYDROXY-3-CYCLOHEXENE-1-CARBOXYLATE SYNTHASE"/>
    <property type="match status" value="1"/>
</dbReference>
<keyword evidence="4 6" id="KW-0786">Thiamine pyrophosphate</keyword>
<comment type="similarity">
    <text evidence="6">Belongs to the TPP enzyme family. MenD subfamily.</text>
</comment>
<accession>A0ABV5W8U3</accession>
<dbReference type="InterPro" id="IPR029061">
    <property type="entry name" value="THDP-binding"/>
</dbReference>
<evidence type="ECO:0000313" key="11">
    <source>
        <dbReference type="Proteomes" id="UP001589609"/>
    </source>
</evidence>
<dbReference type="InterPro" id="IPR004433">
    <property type="entry name" value="MenaQ_synth_MenD"/>
</dbReference>
<comment type="cofactor">
    <cofactor evidence="6">
        <name>thiamine diphosphate</name>
        <dbReference type="ChEBI" id="CHEBI:58937"/>
    </cofactor>
    <text evidence="6">Binds 1 thiamine pyrophosphate per subunit.</text>
</comment>
<comment type="caution">
    <text evidence="10">The sequence shown here is derived from an EMBL/GenBank/DDBJ whole genome shotgun (WGS) entry which is preliminary data.</text>
</comment>
<dbReference type="EC" id="2.2.1.9" evidence="6"/>
<evidence type="ECO:0000256" key="1">
    <source>
        <dbReference type="ARBA" id="ARBA00022679"/>
    </source>
</evidence>
<dbReference type="Pfam" id="PF02775">
    <property type="entry name" value="TPP_enzyme_C"/>
    <property type="match status" value="1"/>
</dbReference>
<dbReference type="Pfam" id="PF16582">
    <property type="entry name" value="TPP_enzyme_M_2"/>
    <property type="match status" value="1"/>
</dbReference>
<comment type="subunit">
    <text evidence="6">Homodimer.</text>
</comment>
<keyword evidence="5 6" id="KW-0464">Manganese</keyword>
<proteinExistence type="inferred from homology"/>
<comment type="function">
    <text evidence="6">Catalyzes the thiamine diphosphate-dependent decarboxylation of 2-oxoglutarate and the subsequent addition of the resulting succinic semialdehyde-thiamine pyrophosphate anion to isochorismate to yield 2-succinyl-5-enolpyruvyl-6-hydroxy-3-cyclohexene-1-carboxylate (SEPHCHC).</text>
</comment>
<dbReference type="CDD" id="cd02009">
    <property type="entry name" value="TPP_SHCHC_synthase"/>
    <property type="match status" value="1"/>
</dbReference>
<evidence type="ECO:0000259" key="7">
    <source>
        <dbReference type="Pfam" id="PF02775"/>
    </source>
</evidence>